<organism evidence="2">
    <name type="scientific">Arundo donax</name>
    <name type="common">Giant reed</name>
    <name type="synonym">Donax arundinaceus</name>
    <dbReference type="NCBI Taxonomy" id="35708"/>
    <lineage>
        <taxon>Eukaryota</taxon>
        <taxon>Viridiplantae</taxon>
        <taxon>Streptophyta</taxon>
        <taxon>Embryophyta</taxon>
        <taxon>Tracheophyta</taxon>
        <taxon>Spermatophyta</taxon>
        <taxon>Magnoliopsida</taxon>
        <taxon>Liliopsida</taxon>
        <taxon>Poales</taxon>
        <taxon>Poaceae</taxon>
        <taxon>PACMAD clade</taxon>
        <taxon>Arundinoideae</taxon>
        <taxon>Arundineae</taxon>
        <taxon>Arundo</taxon>
    </lineage>
</organism>
<proteinExistence type="predicted"/>
<evidence type="ECO:0000313" key="2">
    <source>
        <dbReference type="EMBL" id="JAD76429.1"/>
    </source>
</evidence>
<feature type="region of interest" description="Disordered" evidence="1">
    <location>
        <begin position="314"/>
        <end position="345"/>
    </location>
</feature>
<sequence>MRCRAGCPSLEILWELQTLAVPAGSLALSLNCVDNSAMAVSSHQSTRAKCEASGNGSVSRCMSLWDAGGSGQLTAISGCCGDCCANAAKALARSIVPSSSSIPPWLQRCRDREPSHCKKWSSTCGGSQSHARTTLNFSAVVSPSSSVSSYEQHYHHLHQPWLVADAHETKHTWKAARCGGGQVHVLDDDDVKIVSAIKVTSHDSSASNGAAAEVECRSMFKELSAENHKVLCSALEKEVPWQAELVPEIASAVLRCRSGVARRRDNTAAARPSSGAKEDTWLLFLGCDADGKERVARELASLVFGSRKSFVSIGGATASSPARSDSSEQPHRRKRPRSTEKASNGSCLDRLYEAVRDNPHRVIFLDDVEQAGRRCQMGVLEAIESGVVRSPGGDGEAALGDAIVVLSCECLDSRSRNSSLPPPPTAKKAKMVGEEASKEEEGTGDHHNEDTIAAAVSSSPSSSCFDLNVRVENDEVEESCFRDAGLLKAVDRVFFFRQPGQSSD</sequence>
<reference evidence="2" key="1">
    <citation type="submission" date="2014-09" db="EMBL/GenBank/DDBJ databases">
        <authorList>
            <person name="Magalhaes I.L.F."/>
            <person name="Oliveira U."/>
            <person name="Santos F.R."/>
            <person name="Vidigal T.H.D.A."/>
            <person name="Brescovit A.D."/>
            <person name="Santos A.J."/>
        </authorList>
    </citation>
    <scope>NUCLEOTIDE SEQUENCE</scope>
    <source>
        <tissue evidence="2">Shoot tissue taken approximately 20 cm above the soil surface</tissue>
    </source>
</reference>
<dbReference type="EMBL" id="GBRH01221466">
    <property type="protein sequence ID" value="JAD76429.1"/>
    <property type="molecule type" value="Transcribed_RNA"/>
</dbReference>
<dbReference type="AlphaFoldDB" id="A0A0A9CJC8"/>
<dbReference type="Gene3D" id="3.40.50.300">
    <property type="entry name" value="P-loop containing nucleotide triphosphate hydrolases"/>
    <property type="match status" value="1"/>
</dbReference>
<feature type="region of interest" description="Disordered" evidence="1">
    <location>
        <begin position="414"/>
        <end position="462"/>
    </location>
</feature>
<name>A0A0A9CJC8_ARUDO</name>
<protein>
    <recommendedName>
        <fullName evidence="3">Clp R domain-containing protein</fullName>
    </recommendedName>
</protein>
<feature type="compositionally biased region" description="Basic and acidic residues" evidence="1">
    <location>
        <begin position="431"/>
        <end position="450"/>
    </location>
</feature>
<evidence type="ECO:0000256" key="1">
    <source>
        <dbReference type="SAM" id="MobiDB-lite"/>
    </source>
</evidence>
<dbReference type="InterPro" id="IPR027417">
    <property type="entry name" value="P-loop_NTPase"/>
</dbReference>
<dbReference type="PANTHER" id="PTHR43572">
    <property type="entry name" value="CHAPERONE PROTEIN CLPD, CHLOROPLASTIC"/>
    <property type="match status" value="1"/>
</dbReference>
<dbReference type="SUPFAM" id="SSF52540">
    <property type="entry name" value="P-loop containing nucleoside triphosphate hydrolases"/>
    <property type="match status" value="1"/>
</dbReference>
<dbReference type="PANTHER" id="PTHR43572:SF5">
    <property type="entry name" value="OS02G0537800 PROTEIN"/>
    <property type="match status" value="1"/>
</dbReference>
<accession>A0A0A9CJC8</accession>
<evidence type="ECO:0008006" key="3">
    <source>
        <dbReference type="Google" id="ProtNLM"/>
    </source>
</evidence>
<reference evidence="2" key="2">
    <citation type="journal article" date="2015" name="Data Brief">
        <title>Shoot transcriptome of the giant reed, Arundo donax.</title>
        <authorList>
            <person name="Barrero R.A."/>
            <person name="Guerrero F.D."/>
            <person name="Moolhuijzen P."/>
            <person name="Goolsby J.A."/>
            <person name="Tidwell J."/>
            <person name="Bellgard S.E."/>
            <person name="Bellgard M.I."/>
        </authorList>
    </citation>
    <scope>NUCLEOTIDE SEQUENCE</scope>
    <source>
        <tissue evidence="2">Shoot tissue taken approximately 20 cm above the soil surface</tissue>
    </source>
</reference>
<dbReference type="InterPro" id="IPR051650">
    <property type="entry name" value="SL_signaling_regulator"/>
</dbReference>